<protein>
    <recommendedName>
        <fullName evidence="11">Phosphatidylserine decarboxylase proenzyme</fullName>
        <ecNumber evidence="11">4.1.1.65</ecNumber>
    </recommendedName>
    <component>
        <recommendedName>
            <fullName evidence="11">Phosphatidylserine decarboxylase alpha chain</fullName>
        </recommendedName>
    </component>
    <component>
        <recommendedName>
            <fullName evidence="11">Phosphatidylserine decarboxylase beta chain</fullName>
        </recommendedName>
    </component>
</protein>
<dbReference type="InterPro" id="IPR033175">
    <property type="entry name" value="PSD-A"/>
</dbReference>
<organism evidence="13 14">
    <name type="scientific">Algoriphagus aquaeductus</name>
    <dbReference type="NCBI Taxonomy" id="475299"/>
    <lineage>
        <taxon>Bacteria</taxon>
        <taxon>Pseudomonadati</taxon>
        <taxon>Bacteroidota</taxon>
        <taxon>Cytophagia</taxon>
        <taxon>Cytophagales</taxon>
        <taxon>Cyclobacteriaceae</taxon>
        <taxon>Algoriphagus</taxon>
    </lineage>
</organism>
<dbReference type="PANTHER" id="PTHR35809:SF1">
    <property type="entry name" value="ARCHAETIDYLSERINE DECARBOXYLASE PROENZYME-RELATED"/>
    <property type="match status" value="1"/>
</dbReference>
<dbReference type="EMBL" id="QKTX01000006">
    <property type="protein sequence ID" value="PZV83456.1"/>
    <property type="molecule type" value="Genomic_DNA"/>
</dbReference>
<dbReference type="HAMAP" id="MF_00664">
    <property type="entry name" value="PS_decarb_PSD_A"/>
    <property type="match status" value="1"/>
</dbReference>
<sequence length="221" mass="25570">MMTIHKEGRVLLFWMMIILVALNYLLYYYLPEERLLMNLAIMVSVILYLIVLQFFRNPVFDPPQEDGIVFAPADGKVVVIEEAVEDEYLKEKRKQVSIFMSPINVHVNRSPVKGIVEYFKYHPGKYLVAWHPKSSTENERTSMVIRDTKGNKIMVRQIAGALARRIKWYVKEGTPLEQGGEFGFIKFGSRVDLYLPLDAEILCQMDQVTKGARTPIARLKK</sequence>
<dbReference type="InterPro" id="IPR003817">
    <property type="entry name" value="PS_Dcarbxylase"/>
</dbReference>
<feature type="transmembrane region" description="Helical" evidence="12">
    <location>
        <begin position="36"/>
        <end position="55"/>
    </location>
</feature>
<evidence type="ECO:0000313" key="14">
    <source>
        <dbReference type="Proteomes" id="UP000248917"/>
    </source>
</evidence>
<proteinExistence type="inferred from homology"/>
<keyword evidence="1 11" id="KW-1003">Cell membrane</keyword>
<evidence type="ECO:0000256" key="7">
    <source>
        <dbReference type="ARBA" id="ARBA00023209"/>
    </source>
</evidence>
<accession>A0A326S1B9</accession>
<evidence type="ECO:0000256" key="2">
    <source>
        <dbReference type="ARBA" id="ARBA00022516"/>
    </source>
</evidence>
<dbReference type="Pfam" id="PF02666">
    <property type="entry name" value="PS_Dcarbxylase"/>
    <property type="match status" value="1"/>
</dbReference>
<evidence type="ECO:0000256" key="1">
    <source>
        <dbReference type="ARBA" id="ARBA00022475"/>
    </source>
</evidence>
<comment type="similarity">
    <text evidence="11">Belongs to the phosphatidylserine decarboxylase family. PSD-A subfamily.</text>
</comment>
<keyword evidence="12" id="KW-0812">Transmembrane</keyword>
<dbReference type="UniPathway" id="UPA00558">
    <property type="reaction ID" value="UER00616"/>
</dbReference>
<dbReference type="PANTHER" id="PTHR35809">
    <property type="entry name" value="ARCHAETIDYLSERINE DECARBOXYLASE PROENZYME-RELATED"/>
    <property type="match status" value="1"/>
</dbReference>
<keyword evidence="12" id="KW-1133">Transmembrane helix</keyword>
<evidence type="ECO:0000256" key="10">
    <source>
        <dbReference type="ARBA" id="ARBA00023317"/>
    </source>
</evidence>
<comment type="function">
    <text evidence="11">Catalyzes the formation of phosphatidylethanolamine (PtdEtn) from phosphatidylserine (PtdSer).</text>
</comment>
<feature type="site" description="Cleavage (non-hydrolytic); by autocatalysis" evidence="11">
    <location>
        <begin position="188"/>
        <end position="189"/>
    </location>
</feature>
<name>A0A326S1B9_9BACT</name>
<keyword evidence="14" id="KW-1185">Reference proteome</keyword>
<comment type="cofactor">
    <cofactor evidence="11">
        <name>pyruvate</name>
        <dbReference type="ChEBI" id="CHEBI:15361"/>
    </cofactor>
    <text evidence="11">Binds 1 pyruvoyl group covalently per subunit.</text>
</comment>
<keyword evidence="4 11" id="KW-0443">Lipid metabolism</keyword>
<keyword evidence="6 11" id="KW-0865">Zymogen</keyword>
<evidence type="ECO:0000256" key="11">
    <source>
        <dbReference type="HAMAP-Rule" id="MF_00664"/>
    </source>
</evidence>
<comment type="pathway">
    <text evidence="11">Phospholipid metabolism; phosphatidylethanolamine biosynthesis; phosphatidylethanolamine from CDP-diacylglycerol: step 2/2.</text>
</comment>
<evidence type="ECO:0000256" key="5">
    <source>
        <dbReference type="ARBA" id="ARBA00023136"/>
    </source>
</evidence>
<keyword evidence="3 11" id="KW-0210">Decarboxylase</keyword>
<dbReference type="AlphaFoldDB" id="A0A326S1B9"/>
<gene>
    <name evidence="11" type="primary">psd</name>
    <name evidence="13" type="ORF">CLV31_10669</name>
</gene>
<dbReference type="EC" id="4.1.1.65" evidence="11"/>
<evidence type="ECO:0000256" key="4">
    <source>
        <dbReference type="ARBA" id="ARBA00023098"/>
    </source>
</evidence>
<keyword evidence="5 11" id="KW-0472">Membrane</keyword>
<comment type="PTM">
    <text evidence="11">Is synthesized initially as an inactive proenzyme. Formation of the active enzyme involves a self-maturation process in which the active site pyruvoyl group is generated from an internal serine residue via an autocatalytic post-translational modification. Two non-identical subunits are generated from the proenzyme in this reaction, and the pyruvate is formed at the N-terminus of the alpha chain, which is derived from the carboxyl end of the proenzyme. The post-translation cleavage follows an unusual pathway, termed non-hydrolytic serinolysis, in which the side chain hydroxyl group of the serine supplies its oxygen atom to form the C-terminus of the beta chain, while the remainder of the serine residue undergoes an oxidative deamination to produce ammonia and the pyruvoyl prosthetic group on the alpha chain.</text>
</comment>
<keyword evidence="9 11" id="KW-1208">Phospholipid metabolism</keyword>
<keyword evidence="10 11" id="KW-0670">Pyruvate</keyword>
<comment type="subunit">
    <text evidence="11">Heterodimer of a large membrane-associated beta subunit and a small pyruvoyl-containing alpha subunit.</text>
</comment>
<feature type="chain" id="PRO_5023379892" description="Phosphatidylserine decarboxylase beta chain" evidence="11">
    <location>
        <begin position="1"/>
        <end position="188"/>
    </location>
</feature>
<comment type="subcellular location">
    <subcellularLocation>
        <location evidence="11">Cell membrane</location>
        <topology evidence="11">Peripheral membrane protein</topology>
    </subcellularLocation>
</comment>
<feature type="chain" id="PRO_5023379891" description="Phosphatidylserine decarboxylase alpha chain" evidence="11">
    <location>
        <begin position="189"/>
        <end position="221"/>
    </location>
</feature>
<feature type="modified residue" description="Pyruvic acid (Ser); by autocatalysis" evidence="11">
    <location>
        <position position="189"/>
    </location>
</feature>
<comment type="catalytic activity">
    <reaction evidence="11">
        <text>a 1,2-diacyl-sn-glycero-3-phospho-L-serine + H(+) = a 1,2-diacyl-sn-glycero-3-phosphoethanolamine + CO2</text>
        <dbReference type="Rhea" id="RHEA:20828"/>
        <dbReference type="ChEBI" id="CHEBI:15378"/>
        <dbReference type="ChEBI" id="CHEBI:16526"/>
        <dbReference type="ChEBI" id="CHEBI:57262"/>
        <dbReference type="ChEBI" id="CHEBI:64612"/>
        <dbReference type="EC" id="4.1.1.65"/>
    </reaction>
</comment>
<reference evidence="13 14" key="1">
    <citation type="submission" date="2018-06" db="EMBL/GenBank/DDBJ databases">
        <title>Genomic Encyclopedia of Archaeal and Bacterial Type Strains, Phase II (KMG-II): from individual species to whole genera.</title>
        <authorList>
            <person name="Goeker M."/>
        </authorList>
    </citation>
    <scope>NUCLEOTIDE SEQUENCE [LARGE SCALE GENOMIC DNA]</scope>
    <source>
        <strain evidence="13 14">T4</strain>
    </source>
</reference>
<dbReference type="GO" id="GO:0006646">
    <property type="term" value="P:phosphatidylethanolamine biosynthetic process"/>
    <property type="evidence" value="ECO:0007669"/>
    <property type="project" value="UniProtKB-UniRule"/>
</dbReference>
<dbReference type="Proteomes" id="UP000248917">
    <property type="component" value="Unassembled WGS sequence"/>
</dbReference>
<dbReference type="GO" id="GO:0004609">
    <property type="term" value="F:phosphatidylserine decarboxylase activity"/>
    <property type="evidence" value="ECO:0007669"/>
    <property type="project" value="UniProtKB-UniRule"/>
</dbReference>
<feature type="transmembrane region" description="Helical" evidence="12">
    <location>
        <begin position="12"/>
        <end position="30"/>
    </location>
</feature>
<keyword evidence="7 11" id="KW-0594">Phospholipid biosynthesis</keyword>
<evidence type="ECO:0000256" key="3">
    <source>
        <dbReference type="ARBA" id="ARBA00022793"/>
    </source>
</evidence>
<evidence type="ECO:0000256" key="8">
    <source>
        <dbReference type="ARBA" id="ARBA00023239"/>
    </source>
</evidence>
<evidence type="ECO:0000256" key="9">
    <source>
        <dbReference type="ARBA" id="ARBA00023264"/>
    </source>
</evidence>
<evidence type="ECO:0000313" key="13">
    <source>
        <dbReference type="EMBL" id="PZV83456.1"/>
    </source>
</evidence>
<comment type="caution">
    <text evidence="13">The sequence shown here is derived from an EMBL/GenBank/DDBJ whole genome shotgun (WGS) entry which is preliminary data.</text>
</comment>
<dbReference type="GO" id="GO:0005886">
    <property type="term" value="C:plasma membrane"/>
    <property type="evidence" value="ECO:0007669"/>
    <property type="project" value="UniProtKB-SubCell"/>
</dbReference>
<evidence type="ECO:0000256" key="12">
    <source>
        <dbReference type="SAM" id="Phobius"/>
    </source>
</evidence>
<keyword evidence="8 11" id="KW-0456">Lyase</keyword>
<feature type="active site" description="Schiff-base intermediate with substrate; via pyruvic acid" evidence="11">
    <location>
        <position position="189"/>
    </location>
</feature>
<dbReference type="NCBIfam" id="NF003678">
    <property type="entry name" value="PRK05305.1-2"/>
    <property type="match status" value="1"/>
</dbReference>
<keyword evidence="2 11" id="KW-0444">Lipid biosynthesis</keyword>
<evidence type="ECO:0000256" key="6">
    <source>
        <dbReference type="ARBA" id="ARBA00023145"/>
    </source>
</evidence>